<dbReference type="Proteomes" id="UP001550739">
    <property type="component" value="Unassembled WGS sequence"/>
</dbReference>
<keyword evidence="1" id="KW-1133">Transmembrane helix</keyword>
<comment type="caution">
    <text evidence="2">The sequence shown here is derived from an EMBL/GenBank/DDBJ whole genome shotgun (WGS) entry which is preliminary data.</text>
</comment>
<keyword evidence="1" id="KW-0812">Transmembrane</keyword>
<organism evidence="2 3">
    <name type="scientific">Streptomyces sp. 900129855</name>
    <dbReference type="NCBI Taxonomy" id="3155129"/>
    <lineage>
        <taxon>Bacteria</taxon>
        <taxon>Bacillati</taxon>
        <taxon>Actinomycetota</taxon>
        <taxon>Actinomycetes</taxon>
        <taxon>Kitasatosporales</taxon>
        <taxon>Streptomycetaceae</taxon>
        <taxon>Streptomyces</taxon>
    </lineage>
</organism>
<dbReference type="EMBL" id="JBEZVE010000020">
    <property type="protein sequence ID" value="MEU3785391.1"/>
    <property type="molecule type" value="Genomic_DNA"/>
</dbReference>
<protein>
    <submittedName>
        <fullName evidence="2">Uncharacterized protein</fullName>
    </submittedName>
</protein>
<reference evidence="2 3" key="1">
    <citation type="submission" date="2024-06" db="EMBL/GenBank/DDBJ databases">
        <title>The Natural Products Discovery Center: Release of the First 8490 Sequenced Strains for Exploring Actinobacteria Biosynthetic Diversity.</title>
        <authorList>
            <person name="Kalkreuter E."/>
            <person name="Kautsar S.A."/>
            <person name="Yang D."/>
            <person name="Bader C.D."/>
            <person name="Teijaro C.N."/>
            <person name="Fluegel L."/>
            <person name="Davis C.M."/>
            <person name="Simpson J.R."/>
            <person name="Lauterbach L."/>
            <person name="Steele A.D."/>
            <person name="Gui C."/>
            <person name="Meng S."/>
            <person name="Li G."/>
            <person name="Viehrig K."/>
            <person name="Ye F."/>
            <person name="Su P."/>
            <person name="Kiefer A.F."/>
            <person name="Nichols A."/>
            <person name="Cepeda A.J."/>
            <person name="Yan W."/>
            <person name="Fan B."/>
            <person name="Jiang Y."/>
            <person name="Adhikari A."/>
            <person name="Zheng C.-J."/>
            <person name="Schuster L."/>
            <person name="Cowan T.M."/>
            <person name="Smanski M.J."/>
            <person name="Chevrette M.G."/>
            <person name="De Carvalho L.P.S."/>
            <person name="Shen B."/>
        </authorList>
    </citation>
    <scope>NUCLEOTIDE SEQUENCE [LARGE SCALE GENOMIC DNA]</scope>
    <source>
        <strain evidence="2 3">NPDC033843</strain>
    </source>
</reference>
<evidence type="ECO:0000256" key="1">
    <source>
        <dbReference type="SAM" id="Phobius"/>
    </source>
</evidence>
<proteinExistence type="predicted"/>
<evidence type="ECO:0000313" key="2">
    <source>
        <dbReference type="EMBL" id="MEU3785391.1"/>
    </source>
</evidence>
<keyword evidence="1" id="KW-0472">Membrane</keyword>
<evidence type="ECO:0000313" key="3">
    <source>
        <dbReference type="Proteomes" id="UP001550739"/>
    </source>
</evidence>
<gene>
    <name evidence="2" type="ORF">AB0E89_33445</name>
</gene>
<accession>A0ABV2ZS44</accession>
<keyword evidence="3" id="KW-1185">Reference proteome</keyword>
<feature type="transmembrane region" description="Helical" evidence="1">
    <location>
        <begin position="107"/>
        <end position="128"/>
    </location>
</feature>
<feature type="transmembrane region" description="Helical" evidence="1">
    <location>
        <begin position="35"/>
        <end position="61"/>
    </location>
</feature>
<sequence>MRVKALRALIGAGGLVLMGVGGSLLLDVRDLADVLIWLGGAVVLHDALIAPLVLLVGLVVVRGGVRGPVRGGLLVAGALTAVALPVLLRPGPRANSSVLPLDYSRNWLLLLAAVATVTALVLAVRALGRGRRRPPS</sequence>
<feature type="transmembrane region" description="Helical" evidence="1">
    <location>
        <begin position="68"/>
        <end position="87"/>
    </location>
</feature>
<dbReference type="RefSeq" id="WP_334582375.1">
    <property type="nucleotide sequence ID" value="NZ_JBEZVE010000020.1"/>
</dbReference>
<name>A0ABV2ZS44_9ACTN</name>